<keyword evidence="3" id="KW-1185">Reference proteome</keyword>
<protein>
    <submittedName>
        <fullName evidence="2">Uncharacterized protein</fullName>
    </submittedName>
</protein>
<feature type="compositionally biased region" description="Basic and acidic residues" evidence="1">
    <location>
        <begin position="40"/>
        <end position="56"/>
    </location>
</feature>
<accession>A0A151P040</accession>
<sequence>MAPRAGEGAAGGCDAVGQGRCRLRRPAPAGVGQGRGQRRAQPESELSRGGCDRERSGADRFTLFKPCSHPCSVRYLCFSECPLSGQALPFPPQWAATQRTGLCFWFHLADGPDPAHCAPGNWVCGLLQNLSGSSSTSCTPSKDIAADGPTAAPTQDLW</sequence>
<evidence type="ECO:0000313" key="2">
    <source>
        <dbReference type="EMBL" id="KYO42373.1"/>
    </source>
</evidence>
<feature type="region of interest" description="Disordered" evidence="1">
    <location>
        <begin position="139"/>
        <end position="158"/>
    </location>
</feature>
<dbReference type="EMBL" id="AKHW03001467">
    <property type="protein sequence ID" value="KYO42373.1"/>
    <property type="molecule type" value="Genomic_DNA"/>
</dbReference>
<reference evidence="2 3" key="1">
    <citation type="journal article" date="2012" name="Genome Biol.">
        <title>Sequencing three crocodilian genomes to illuminate the evolution of archosaurs and amniotes.</title>
        <authorList>
            <person name="St John J.A."/>
            <person name="Braun E.L."/>
            <person name="Isberg S.R."/>
            <person name="Miles L.G."/>
            <person name="Chong A.Y."/>
            <person name="Gongora J."/>
            <person name="Dalzell P."/>
            <person name="Moran C."/>
            <person name="Bed'hom B."/>
            <person name="Abzhanov A."/>
            <person name="Burgess S.C."/>
            <person name="Cooksey A.M."/>
            <person name="Castoe T.A."/>
            <person name="Crawford N.G."/>
            <person name="Densmore L.D."/>
            <person name="Drew J.C."/>
            <person name="Edwards S.V."/>
            <person name="Faircloth B.C."/>
            <person name="Fujita M.K."/>
            <person name="Greenwold M.J."/>
            <person name="Hoffmann F.G."/>
            <person name="Howard J.M."/>
            <person name="Iguchi T."/>
            <person name="Janes D.E."/>
            <person name="Khan S.Y."/>
            <person name="Kohno S."/>
            <person name="de Koning A.J."/>
            <person name="Lance S.L."/>
            <person name="McCarthy F.M."/>
            <person name="McCormack J.E."/>
            <person name="Merchant M.E."/>
            <person name="Peterson D.G."/>
            <person name="Pollock D.D."/>
            <person name="Pourmand N."/>
            <person name="Raney B.J."/>
            <person name="Roessler K.A."/>
            <person name="Sanford J.R."/>
            <person name="Sawyer R.H."/>
            <person name="Schmidt C.J."/>
            <person name="Triplett E.W."/>
            <person name="Tuberville T.D."/>
            <person name="Venegas-Anaya M."/>
            <person name="Howard J.T."/>
            <person name="Jarvis E.D."/>
            <person name="Guillette L.J.Jr."/>
            <person name="Glenn T.C."/>
            <person name="Green R.E."/>
            <person name="Ray D.A."/>
        </authorList>
    </citation>
    <scope>NUCLEOTIDE SEQUENCE [LARGE SCALE GENOMIC DNA]</scope>
    <source>
        <strain evidence="2">KSC_2009_1</strain>
    </source>
</reference>
<dbReference type="AlphaFoldDB" id="A0A151P040"/>
<evidence type="ECO:0000313" key="3">
    <source>
        <dbReference type="Proteomes" id="UP000050525"/>
    </source>
</evidence>
<dbReference type="Proteomes" id="UP000050525">
    <property type="component" value="Unassembled WGS sequence"/>
</dbReference>
<gene>
    <name evidence="2" type="ORF">Y1Q_0022225</name>
</gene>
<proteinExistence type="predicted"/>
<comment type="caution">
    <text evidence="2">The sequence shown here is derived from an EMBL/GenBank/DDBJ whole genome shotgun (WGS) entry which is preliminary data.</text>
</comment>
<evidence type="ECO:0000256" key="1">
    <source>
        <dbReference type="SAM" id="MobiDB-lite"/>
    </source>
</evidence>
<organism evidence="2 3">
    <name type="scientific">Alligator mississippiensis</name>
    <name type="common">American alligator</name>
    <dbReference type="NCBI Taxonomy" id="8496"/>
    <lineage>
        <taxon>Eukaryota</taxon>
        <taxon>Metazoa</taxon>
        <taxon>Chordata</taxon>
        <taxon>Craniata</taxon>
        <taxon>Vertebrata</taxon>
        <taxon>Euteleostomi</taxon>
        <taxon>Archelosauria</taxon>
        <taxon>Archosauria</taxon>
        <taxon>Crocodylia</taxon>
        <taxon>Alligatoridae</taxon>
        <taxon>Alligatorinae</taxon>
        <taxon>Alligator</taxon>
    </lineage>
</organism>
<name>A0A151P040_ALLMI</name>
<feature type="region of interest" description="Disordered" evidence="1">
    <location>
        <begin position="24"/>
        <end position="56"/>
    </location>
</feature>